<dbReference type="EMBL" id="BLXX01000002">
    <property type="protein sequence ID" value="GFO58751.1"/>
    <property type="molecule type" value="Genomic_DNA"/>
</dbReference>
<evidence type="ECO:0000259" key="4">
    <source>
        <dbReference type="PROSITE" id="PS51898"/>
    </source>
</evidence>
<comment type="similarity">
    <text evidence="1">Belongs to the 'phage' integrase family.</text>
</comment>
<dbReference type="Pfam" id="PF00589">
    <property type="entry name" value="Phage_integrase"/>
    <property type="match status" value="1"/>
</dbReference>
<evidence type="ECO:0000256" key="1">
    <source>
        <dbReference type="ARBA" id="ARBA00008857"/>
    </source>
</evidence>
<dbReference type="GO" id="GO:0003677">
    <property type="term" value="F:DNA binding"/>
    <property type="evidence" value="ECO:0007669"/>
    <property type="project" value="UniProtKB-KW"/>
</dbReference>
<dbReference type="InterPro" id="IPR010998">
    <property type="entry name" value="Integrase_recombinase_N"/>
</dbReference>
<organism evidence="5 6">
    <name type="scientific">Geomonas silvestris</name>
    <dbReference type="NCBI Taxonomy" id="2740184"/>
    <lineage>
        <taxon>Bacteria</taxon>
        <taxon>Pseudomonadati</taxon>
        <taxon>Thermodesulfobacteriota</taxon>
        <taxon>Desulfuromonadia</taxon>
        <taxon>Geobacterales</taxon>
        <taxon>Geobacteraceae</taxon>
        <taxon>Geomonas</taxon>
    </lineage>
</organism>
<dbReference type="AlphaFoldDB" id="A0A6V8MFI3"/>
<dbReference type="PROSITE" id="PS51898">
    <property type="entry name" value="TYR_RECOMBINASE"/>
    <property type="match status" value="1"/>
</dbReference>
<evidence type="ECO:0000313" key="5">
    <source>
        <dbReference type="EMBL" id="GFO58751.1"/>
    </source>
</evidence>
<evidence type="ECO:0000313" key="6">
    <source>
        <dbReference type="Proteomes" id="UP000556026"/>
    </source>
</evidence>
<gene>
    <name evidence="5" type="ORF">GMST_10760</name>
</gene>
<keyword evidence="2" id="KW-0238">DNA-binding</keyword>
<keyword evidence="3" id="KW-0233">DNA recombination</keyword>
<proteinExistence type="inferred from homology"/>
<comment type="caution">
    <text evidence="5">The sequence shown here is derived from an EMBL/GenBank/DDBJ whole genome shotgun (WGS) entry which is preliminary data.</text>
</comment>
<sequence>MATWEELRRILDDKLQQQLALEREKLKTVGPYPVSADDIWKHNTIPSYQRAIKDISRSRAGNASAGSIPEFAKQLAVEILQDSNLMVDQTSAQFTKFCEATMRMYLEFAEQRVLLNDHARSFKPVSLPAPSTLAPMPPSSPRISEVVEKYCKEMVAGGNWTAKTESEYRGGYQTLVTIIQDIPVALVDYKAAQFFKETVMGLPSNMSKKPLYRGRPIKDILAMNIPKEELLSISKINTLLSRISSLFGWALKNGYTPTNPFSGLKIKEKVADHEKRDPFSATDLKALFSSPEYLTGKASHPYHYWLPLLGLFTGARIDELCQLHLEDFYQVDGLWVISINSNGDKKLKNLASARIIPLHTRLMALGLVDYISCLKKKGYARLFPELKKRRDGYSQDASKWFLRFRVRCGVTGKNKPFHSFRHTVIDCLKQKNVPKEIIAAIVGHRDESITTNTYGNPYGPAALAGTVENLIFPIDVSKWKM</sequence>
<dbReference type="Gene3D" id="1.10.150.130">
    <property type="match status" value="1"/>
</dbReference>
<dbReference type="InterPro" id="IPR011010">
    <property type="entry name" value="DNA_brk_join_enz"/>
</dbReference>
<dbReference type="CDD" id="cd01184">
    <property type="entry name" value="INT_C_like_1"/>
    <property type="match status" value="1"/>
</dbReference>
<keyword evidence="6" id="KW-1185">Reference proteome</keyword>
<dbReference type="InterPro" id="IPR013762">
    <property type="entry name" value="Integrase-like_cat_sf"/>
</dbReference>
<dbReference type="InterPro" id="IPR002104">
    <property type="entry name" value="Integrase_catalytic"/>
</dbReference>
<accession>A0A6V8MFI3</accession>
<protein>
    <recommendedName>
        <fullName evidence="4">Tyr recombinase domain-containing protein</fullName>
    </recommendedName>
</protein>
<evidence type="ECO:0000256" key="3">
    <source>
        <dbReference type="ARBA" id="ARBA00023172"/>
    </source>
</evidence>
<evidence type="ECO:0000256" key="2">
    <source>
        <dbReference type="ARBA" id="ARBA00023125"/>
    </source>
</evidence>
<feature type="domain" description="Tyr recombinase" evidence="4">
    <location>
        <begin position="274"/>
        <end position="468"/>
    </location>
</feature>
<dbReference type="PANTHER" id="PTHR30349">
    <property type="entry name" value="PHAGE INTEGRASE-RELATED"/>
    <property type="match status" value="1"/>
</dbReference>
<dbReference type="GO" id="GO:0006310">
    <property type="term" value="P:DNA recombination"/>
    <property type="evidence" value="ECO:0007669"/>
    <property type="project" value="UniProtKB-KW"/>
</dbReference>
<dbReference type="Gene3D" id="1.10.443.10">
    <property type="entry name" value="Intergrase catalytic core"/>
    <property type="match status" value="1"/>
</dbReference>
<reference evidence="6" key="1">
    <citation type="submission" date="2020-06" db="EMBL/GenBank/DDBJ databases">
        <title>Draft genomic sequence of Geomonas sp. Red330.</title>
        <authorList>
            <person name="Itoh H."/>
            <person name="Zhenxing X."/>
            <person name="Ushijima N."/>
            <person name="Masuda Y."/>
            <person name="Shiratori Y."/>
            <person name="Senoo K."/>
        </authorList>
    </citation>
    <scope>NUCLEOTIDE SEQUENCE [LARGE SCALE GENOMIC DNA]</scope>
    <source>
        <strain evidence="6">Red330</strain>
    </source>
</reference>
<dbReference type="Proteomes" id="UP000556026">
    <property type="component" value="Unassembled WGS sequence"/>
</dbReference>
<dbReference type="InterPro" id="IPR050090">
    <property type="entry name" value="Tyrosine_recombinase_XerCD"/>
</dbReference>
<name>A0A6V8MFI3_9BACT</name>
<dbReference type="GO" id="GO:0015074">
    <property type="term" value="P:DNA integration"/>
    <property type="evidence" value="ECO:0007669"/>
    <property type="project" value="InterPro"/>
</dbReference>
<dbReference type="SUPFAM" id="SSF56349">
    <property type="entry name" value="DNA breaking-rejoining enzymes"/>
    <property type="match status" value="1"/>
</dbReference>
<dbReference type="PANTHER" id="PTHR30349:SF41">
    <property type="entry name" value="INTEGRASE_RECOMBINASE PROTEIN MJ0367-RELATED"/>
    <property type="match status" value="1"/>
</dbReference>